<feature type="binding site" evidence="10">
    <location>
        <position position="294"/>
    </location>
    <ligand>
        <name>ATP</name>
        <dbReference type="ChEBI" id="CHEBI:30616"/>
    </ligand>
</feature>
<comment type="catalytic activity">
    <reaction evidence="8">
        <text>L-aspartate + L-glutamine + ATP + H2O = L-asparagine + L-glutamate + AMP + diphosphate + H(+)</text>
        <dbReference type="Rhea" id="RHEA:12228"/>
        <dbReference type="ChEBI" id="CHEBI:15377"/>
        <dbReference type="ChEBI" id="CHEBI:15378"/>
        <dbReference type="ChEBI" id="CHEBI:29985"/>
        <dbReference type="ChEBI" id="CHEBI:29991"/>
        <dbReference type="ChEBI" id="CHEBI:30616"/>
        <dbReference type="ChEBI" id="CHEBI:33019"/>
        <dbReference type="ChEBI" id="CHEBI:58048"/>
        <dbReference type="ChEBI" id="CHEBI:58359"/>
        <dbReference type="ChEBI" id="CHEBI:456215"/>
        <dbReference type="EC" id="6.3.5.4"/>
    </reaction>
</comment>
<reference evidence="13 14" key="1">
    <citation type="submission" date="2016-11" db="EMBL/GenBank/DDBJ databases">
        <authorList>
            <person name="Jaros S."/>
            <person name="Januszkiewicz K."/>
            <person name="Wedrychowicz H."/>
        </authorList>
    </citation>
    <scope>NUCLEOTIDE SEQUENCE [LARGE SCALE GENOMIC DNA]</scope>
    <source>
        <strain evidence="13 14">DSM 44666</strain>
    </source>
</reference>
<dbReference type="InterPro" id="IPR029055">
    <property type="entry name" value="Ntn_hydrolases_N"/>
</dbReference>
<evidence type="ECO:0000256" key="6">
    <source>
        <dbReference type="ARBA" id="ARBA00022888"/>
    </source>
</evidence>
<dbReference type="GO" id="GO:0004066">
    <property type="term" value="F:asparagine synthase (glutamine-hydrolyzing) activity"/>
    <property type="evidence" value="ECO:0007669"/>
    <property type="project" value="UniProtKB-EC"/>
</dbReference>
<feature type="active site" description="For GATase activity" evidence="9">
    <location>
        <position position="2"/>
    </location>
</feature>
<dbReference type="InterPro" id="IPR051786">
    <property type="entry name" value="ASN_synthetase/amidase"/>
</dbReference>
<evidence type="ECO:0000256" key="7">
    <source>
        <dbReference type="ARBA" id="ARBA00022962"/>
    </source>
</evidence>
<dbReference type="InterPro" id="IPR033738">
    <property type="entry name" value="AsnB_N"/>
</dbReference>
<evidence type="ECO:0000259" key="12">
    <source>
        <dbReference type="PROSITE" id="PS51278"/>
    </source>
</evidence>
<protein>
    <recommendedName>
        <fullName evidence="3">asparagine synthase (glutamine-hydrolyzing)</fullName>
        <ecNumber evidence="3">6.3.5.4</ecNumber>
    </recommendedName>
</protein>
<dbReference type="Pfam" id="PF13537">
    <property type="entry name" value="GATase_7"/>
    <property type="match status" value="1"/>
</dbReference>
<feature type="binding site" evidence="10">
    <location>
        <position position="102"/>
    </location>
    <ligand>
        <name>L-glutamine</name>
        <dbReference type="ChEBI" id="CHEBI:58359"/>
    </ligand>
</feature>
<dbReference type="EMBL" id="FQVL01000004">
    <property type="protein sequence ID" value="SHE88766.1"/>
    <property type="molecule type" value="Genomic_DNA"/>
</dbReference>
<evidence type="ECO:0000256" key="5">
    <source>
        <dbReference type="ARBA" id="ARBA00022840"/>
    </source>
</evidence>
<dbReference type="InterPro" id="IPR014729">
    <property type="entry name" value="Rossmann-like_a/b/a_fold"/>
</dbReference>
<dbReference type="PROSITE" id="PS51278">
    <property type="entry name" value="GATASE_TYPE_2"/>
    <property type="match status" value="1"/>
</dbReference>
<keyword evidence="6 9" id="KW-0061">Asparagine biosynthesis</keyword>
<dbReference type="GO" id="GO:0005524">
    <property type="term" value="F:ATP binding"/>
    <property type="evidence" value="ECO:0007669"/>
    <property type="project" value="UniProtKB-KW"/>
</dbReference>
<evidence type="ECO:0000256" key="8">
    <source>
        <dbReference type="ARBA" id="ARBA00048741"/>
    </source>
</evidence>
<gene>
    <name evidence="13" type="ORF">SAMN05444392_104136</name>
</gene>
<dbReference type="NCBIfam" id="TIGR01536">
    <property type="entry name" value="asn_synth_AEB"/>
    <property type="match status" value="1"/>
</dbReference>
<dbReference type="AlphaFoldDB" id="A0A1M4X5R6"/>
<dbReference type="InterPro" id="IPR006426">
    <property type="entry name" value="Asn_synth_AEB"/>
</dbReference>
<dbReference type="Gene3D" id="3.40.50.620">
    <property type="entry name" value="HUPs"/>
    <property type="match status" value="1"/>
</dbReference>
<comment type="pathway">
    <text evidence="1">Amino-acid biosynthesis; L-asparagine biosynthesis; L-asparagine from L-aspartate (L-Gln route): step 1/1.</text>
</comment>
<dbReference type="SUPFAM" id="SSF56235">
    <property type="entry name" value="N-terminal nucleophile aminohydrolases (Ntn hydrolases)"/>
    <property type="match status" value="1"/>
</dbReference>
<dbReference type="CDD" id="cd01991">
    <property type="entry name" value="Asn_synthase_B_C"/>
    <property type="match status" value="1"/>
</dbReference>
<dbReference type="GO" id="GO:0005829">
    <property type="term" value="C:cytosol"/>
    <property type="evidence" value="ECO:0007669"/>
    <property type="project" value="TreeGrafter"/>
</dbReference>
<evidence type="ECO:0000256" key="10">
    <source>
        <dbReference type="PIRSR" id="PIRSR001589-2"/>
    </source>
</evidence>
<sequence length="616" mass="71373">MCGITGWVDFTRNISQEKDKLSRMNQTQKMRGPDAEGVWVSKHALLGHRRLIVIDPEGGLQPMIKQVGGRRYIITYNGELYNMDEIRKKLINCGYTFQTTCDTELVLAAYAEWKEECPTYLNGIFAFAIWDECREQLFFARDRLGVKPFFYIQQGSSFLFGSELKSILAHPQVEPVLDRTGVAEVLLMGPARTPGQGIFAGIQECKPGYWGCLSRAGLHMEPYWELKSQPHTDDWETTVETVRELFFDTVRRQLVSDVPIGTMLSGGLDSSAISACAAQVFSEEGRGELDTFSIEYADNEHYFQENEFQPNRDAPWVQKMVQAIQSNHHEIVLSNAELIDTLNQALSSRDHPGMTDIDASLLLFCREIKKVSTVVLSGECADEVFGGYPWFHREELIHADTFPWSRHQADRKAFISPEIKVMIEPDSYVDARYQEALSEVPRLTGEESALDERMRELFYLNLTRWMPTLLDRKDRMSMAVGLEVRVPFCDHRLVEYVWNVPWSMKAYQQREKGLLRYALRDLLPKEIVERKKSPYPKTHHPGYVQEMKSRITYLLQQKEAPLFQLIDRRQVESFMKQDVSKVHLPWFGQLMNVPQLFAYFLQLNQWLETYQVQIRL</sequence>
<evidence type="ECO:0000313" key="14">
    <source>
        <dbReference type="Proteomes" id="UP000184476"/>
    </source>
</evidence>
<name>A0A1M4X5R6_9BACL</name>
<evidence type="ECO:0000256" key="3">
    <source>
        <dbReference type="ARBA" id="ARBA00012737"/>
    </source>
</evidence>
<dbReference type="Proteomes" id="UP000184476">
    <property type="component" value="Unassembled WGS sequence"/>
</dbReference>
<dbReference type="CDD" id="cd00712">
    <property type="entry name" value="AsnB"/>
    <property type="match status" value="1"/>
</dbReference>
<evidence type="ECO:0000256" key="2">
    <source>
        <dbReference type="ARBA" id="ARBA00005752"/>
    </source>
</evidence>
<dbReference type="InterPro" id="IPR001962">
    <property type="entry name" value="Asn_synthase"/>
</dbReference>
<dbReference type="SUPFAM" id="SSF52402">
    <property type="entry name" value="Adenine nucleotide alpha hydrolases-like"/>
    <property type="match status" value="1"/>
</dbReference>
<organism evidence="13 14">
    <name type="scientific">Seinonella peptonophila</name>
    <dbReference type="NCBI Taxonomy" id="112248"/>
    <lineage>
        <taxon>Bacteria</taxon>
        <taxon>Bacillati</taxon>
        <taxon>Bacillota</taxon>
        <taxon>Bacilli</taxon>
        <taxon>Bacillales</taxon>
        <taxon>Thermoactinomycetaceae</taxon>
        <taxon>Seinonella</taxon>
    </lineage>
</organism>
<dbReference type="InterPro" id="IPR017932">
    <property type="entry name" value="GATase_2_dom"/>
</dbReference>
<dbReference type="PIRSF" id="PIRSF001589">
    <property type="entry name" value="Asn_synthetase_glu-h"/>
    <property type="match status" value="1"/>
</dbReference>
<evidence type="ECO:0000256" key="4">
    <source>
        <dbReference type="ARBA" id="ARBA00022741"/>
    </source>
</evidence>
<evidence type="ECO:0000256" key="9">
    <source>
        <dbReference type="PIRSR" id="PIRSR001589-1"/>
    </source>
</evidence>
<keyword evidence="14" id="KW-1185">Reference proteome</keyword>
<evidence type="ECO:0000256" key="1">
    <source>
        <dbReference type="ARBA" id="ARBA00005187"/>
    </source>
</evidence>
<dbReference type="STRING" id="112248.SAMN05444392_104136"/>
<accession>A0A1M4X5R6</accession>
<evidence type="ECO:0000256" key="11">
    <source>
        <dbReference type="PIRSR" id="PIRSR001589-3"/>
    </source>
</evidence>
<dbReference type="Gene3D" id="3.60.20.10">
    <property type="entry name" value="Glutamine Phosphoribosylpyrophosphate, subunit 1, domain 1"/>
    <property type="match status" value="1"/>
</dbReference>
<dbReference type="GO" id="GO:0006529">
    <property type="term" value="P:asparagine biosynthetic process"/>
    <property type="evidence" value="ECO:0007669"/>
    <property type="project" value="UniProtKB-KW"/>
</dbReference>
<keyword evidence="4 10" id="KW-0547">Nucleotide-binding</keyword>
<keyword evidence="9" id="KW-0028">Amino-acid biosynthesis</keyword>
<feature type="domain" description="Glutamine amidotransferase type-2" evidence="12">
    <location>
        <begin position="2"/>
        <end position="191"/>
    </location>
</feature>
<evidence type="ECO:0000313" key="13">
    <source>
        <dbReference type="EMBL" id="SHE88766.1"/>
    </source>
</evidence>
<dbReference type="EC" id="6.3.5.4" evidence="3"/>
<dbReference type="PANTHER" id="PTHR43284:SF1">
    <property type="entry name" value="ASPARAGINE SYNTHETASE"/>
    <property type="match status" value="1"/>
</dbReference>
<dbReference type="Pfam" id="PF00733">
    <property type="entry name" value="Asn_synthase"/>
    <property type="match status" value="1"/>
</dbReference>
<dbReference type="PANTHER" id="PTHR43284">
    <property type="entry name" value="ASPARAGINE SYNTHETASE (GLUTAMINE-HYDROLYZING)"/>
    <property type="match status" value="1"/>
</dbReference>
<feature type="site" description="Important for beta-aspartyl-AMP intermediate formation" evidence="11">
    <location>
        <position position="379"/>
    </location>
</feature>
<dbReference type="OrthoDB" id="9763290at2"/>
<dbReference type="RefSeq" id="WP_073154527.1">
    <property type="nucleotide sequence ID" value="NZ_FQVL01000004.1"/>
</dbReference>
<comment type="similarity">
    <text evidence="2">Belongs to the asparagine synthetase family.</text>
</comment>
<proteinExistence type="inferred from homology"/>
<keyword evidence="7 9" id="KW-0315">Glutamine amidotransferase</keyword>
<feature type="binding site" evidence="10">
    <location>
        <begin position="377"/>
        <end position="378"/>
    </location>
    <ligand>
        <name>ATP</name>
        <dbReference type="ChEBI" id="CHEBI:30616"/>
    </ligand>
</feature>
<keyword evidence="5 10" id="KW-0067">ATP-binding</keyword>